<dbReference type="Proteomes" id="UP001066276">
    <property type="component" value="Chromosome 3_2"/>
</dbReference>
<evidence type="ECO:0000313" key="3">
    <source>
        <dbReference type="Proteomes" id="UP001066276"/>
    </source>
</evidence>
<gene>
    <name evidence="2" type="ORF">NDU88_002814</name>
</gene>
<comment type="caution">
    <text evidence="2">The sequence shown here is derived from an EMBL/GenBank/DDBJ whole genome shotgun (WGS) entry which is preliminary data.</text>
</comment>
<name>A0AAV7TMQ0_PLEWA</name>
<accession>A0AAV7TMQ0</accession>
<evidence type="ECO:0000313" key="2">
    <source>
        <dbReference type="EMBL" id="KAJ1177561.1"/>
    </source>
</evidence>
<reference evidence="2" key="1">
    <citation type="journal article" date="2022" name="bioRxiv">
        <title>Sequencing and chromosome-scale assembly of the giantPleurodeles waltlgenome.</title>
        <authorList>
            <person name="Brown T."/>
            <person name="Elewa A."/>
            <person name="Iarovenko S."/>
            <person name="Subramanian E."/>
            <person name="Araus A.J."/>
            <person name="Petzold A."/>
            <person name="Susuki M."/>
            <person name="Suzuki K.-i.T."/>
            <person name="Hayashi T."/>
            <person name="Toyoda A."/>
            <person name="Oliveira C."/>
            <person name="Osipova E."/>
            <person name="Leigh N.D."/>
            <person name="Simon A."/>
            <person name="Yun M.H."/>
        </authorList>
    </citation>
    <scope>NUCLEOTIDE SEQUENCE</scope>
    <source>
        <strain evidence="2">20211129_DDA</strain>
        <tissue evidence="2">Liver</tissue>
    </source>
</reference>
<feature type="compositionally biased region" description="Polar residues" evidence="1">
    <location>
        <begin position="1"/>
        <end position="11"/>
    </location>
</feature>
<feature type="region of interest" description="Disordered" evidence="1">
    <location>
        <begin position="1"/>
        <end position="21"/>
    </location>
</feature>
<dbReference type="AlphaFoldDB" id="A0AAV7TMQ0"/>
<organism evidence="2 3">
    <name type="scientific">Pleurodeles waltl</name>
    <name type="common">Iberian ribbed newt</name>
    <dbReference type="NCBI Taxonomy" id="8319"/>
    <lineage>
        <taxon>Eukaryota</taxon>
        <taxon>Metazoa</taxon>
        <taxon>Chordata</taxon>
        <taxon>Craniata</taxon>
        <taxon>Vertebrata</taxon>
        <taxon>Euteleostomi</taxon>
        <taxon>Amphibia</taxon>
        <taxon>Batrachia</taxon>
        <taxon>Caudata</taxon>
        <taxon>Salamandroidea</taxon>
        <taxon>Salamandridae</taxon>
        <taxon>Pleurodelinae</taxon>
        <taxon>Pleurodeles</taxon>
    </lineage>
</organism>
<evidence type="ECO:0000256" key="1">
    <source>
        <dbReference type="SAM" id="MobiDB-lite"/>
    </source>
</evidence>
<dbReference type="EMBL" id="JANPWB010000006">
    <property type="protein sequence ID" value="KAJ1177561.1"/>
    <property type="molecule type" value="Genomic_DNA"/>
</dbReference>
<keyword evidence="3" id="KW-1185">Reference proteome</keyword>
<proteinExistence type="predicted"/>
<protein>
    <submittedName>
        <fullName evidence="2">Uncharacterized protein</fullName>
    </submittedName>
</protein>
<sequence>MTRRTSTTGRVQESEDDEKQKVSQTVVDKVVRDYAELGAIPVFSALKDRVGKTSYSETELAKNDAMVALCRLLAKSTHGLLYGHAVFT</sequence>